<dbReference type="CDD" id="cd01133">
    <property type="entry name" value="F1-ATPase_beta_CD"/>
    <property type="match status" value="1"/>
</dbReference>
<evidence type="ECO:0000256" key="4">
    <source>
        <dbReference type="ARBA" id="ARBA00022741"/>
    </source>
</evidence>
<dbReference type="Pfam" id="PF00006">
    <property type="entry name" value="ATP-synt_ab"/>
    <property type="match status" value="1"/>
</dbReference>
<comment type="similarity">
    <text evidence="2 11">Belongs to the ATPase alpha/beta chains family.</text>
</comment>
<evidence type="ECO:0000256" key="1">
    <source>
        <dbReference type="ARBA" id="ARBA00004370"/>
    </source>
</evidence>
<comment type="function">
    <text evidence="11">Produces ATP from ADP in the presence of a proton gradient across the membrane. The catalytic sites are hosted primarily by the beta subunits.</text>
</comment>
<keyword evidence="4 11" id="KW-0547">Nucleotide-binding</keyword>
<dbReference type="PROSITE" id="PS00152">
    <property type="entry name" value="ATPASE_ALPHA_BETA"/>
    <property type="match status" value="1"/>
</dbReference>
<evidence type="ECO:0000256" key="5">
    <source>
        <dbReference type="ARBA" id="ARBA00022840"/>
    </source>
</evidence>
<dbReference type="PANTHER" id="PTHR15184:SF71">
    <property type="entry name" value="ATP SYNTHASE SUBUNIT BETA, MITOCHONDRIAL"/>
    <property type="match status" value="1"/>
</dbReference>
<evidence type="ECO:0000256" key="10">
    <source>
        <dbReference type="ARBA" id="ARBA00023310"/>
    </source>
</evidence>
<evidence type="ECO:0000256" key="8">
    <source>
        <dbReference type="ARBA" id="ARBA00023136"/>
    </source>
</evidence>
<accession>A0ABY1LSD7</accession>
<dbReference type="InterPro" id="IPR027417">
    <property type="entry name" value="P-loop_NTPase"/>
</dbReference>
<evidence type="ECO:0000313" key="13">
    <source>
        <dbReference type="EMBL" id="SME94398.1"/>
    </source>
</evidence>
<dbReference type="RefSeq" id="WP_016314169.1">
    <property type="nucleotide sequence ID" value="NZ_FXAE01000002.1"/>
</dbReference>
<dbReference type="InterPro" id="IPR036121">
    <property type="entry name" value="ATPase_F1/V1/A1_a/bsu_N_sf"/>
</dbReference>
<keyword evidence="14" id="KW-1185">Reference proteome</keyword>
<organism evidence="13 14">
    <name type="scientific">Paenibacillus barengoltzii J12</name>
    <dbReference type="NCBI Taxonomy" id="935846"/>
    <lineage>
        <taxon>Bacteria</taxon>
        <taxon>Bacillati</taxon>
        <taxon>Bacillota</taxon>
        <taxon>Bacilli</taxon>
        <taxon>Bacillales</taxon>
        <taxon>Paenibacillaceae</taxon>
        <taxon>Paenibacillus</taxon>
    </lineage>
</organism>
<keyword evidence="6 11" id="KW-1278">Translocase</keyword>
<dbReference type="Proteomes" id="UP000192939">
    <property type="component" value="Unassembled WGS sequence"/>
</dbReference>
<dbReference type="SUPFAM" id="SSF52540">
    <property type="entry name" value="P-loop containing nucleoside triphosphate hydrolases"/>
    <property type="match status" value="1"/>
</dbReference>
<keyword evidence="5 11" id="KW-0067">ATP-binding</keyword>
<dbReference type="InterPro" id="IPR004100">
    <property type="entry name" value="ATPase_F1/V1/A1_a/bsu_N"/>
</dbReference>
<evidence type="ECO:0000256" key="6">
    <source>
        <dbReference type="ARBA" id="ARBA00022967"/>
    </source>
</evidence>
<comment type="subcellular location">
    <subcellularLocation>
        <location evidence="11">Cell membrane</location>
        <topology evidence="11">Peripheral membrane protein</topology>
    </subcellularLocation>
    <subcellularLocation>
        <location evidence="1">Membrane</location>
    </subcellularLocation>
</comment>
<dbReference type="SUPFAM" id="SSF50615">
    <property type="entry name" value="N-terminal domain of alpha and beta subunits of F1 ATP synthase"/>
    <property type="match status" value="1"/>
</dbReference>
<evidence type="ECO:0000313" key="14">
    <source>
        <dbReference type="Proteomes" id="UP000192939"/>
    </source>
</evidence>
<reference evidence="13 14" key="1">
    <citation type="submission" date="2017-04" db="EMBL/GenBank/DDBJ databases">
        <authorList>
            <person name="Varghese N."/>
            <person name="Submissions S."/>
        </authorList>
    </citation>
    <scope>NUCLEOTIDE SEQUENCE [LARGE SCALE GENOMIC DNA]</scope>
    <source>
        <strain evidence="13 14">J12</strain>
    </source>
</reference>
<evidence type="ECO:0000259" key="12">
    <source>
        <dbReference type="SMART" id="SM00382"/>
    </source>
</evidence>
<dbReference type="InterPro" id="IPR020003">
    <property type="entry name" value="ATPase_a/bsu_AS"/>
</dbReference>
<sequence length="463" mass="50372">MNKGRVVSVMGPVVDIEFERGQLPEIYNAIKIEKQDGQSALVLEASNHLGDNLVRCIAMASTDGLVRGTEAIDLGAPISVPVGSATLSRVFNVLGEPIDNKGETNSELRYPIHREPPKFEDLSTQAEMLETGIKVIDLLAPYAKGGKIGLFGGAGVGKTVTIQELIHNIAHEHGGISVFAGVGERTREGNDLYMEMTESGVIEKTAMVFGQMNEPPGARLRVALTGLTMAEYFRDQEGRDVLLFIDNIFRFTQAGSEVSALLGRMPSAVGYQPTLATEMGQLQERITSTKKGSVTSIQAIYVPADDYTDPAPATTFAHLDATTNLERKISEKGIFPAVDPLASSSRILTPEIVGEEHYAVAQGVKQILARYKELQDIIAILGMDELSDDDKTLVARARKIERFLSQPFHVAEQFTGIKGKYVPIAETVRSFKEILEGKHDDLPEAAFLFVGTIEEAVEKAKTL</sequence>
<dbReference type="InterPro" id="IPR005722">
    <property type="entry name" value="ATP_synth_F1_bsu"/>
</dbReference>
<dbReference type="Gene3D" id="1.10.1140.10">
    <property type="entry name" value="Bovine Mitochondrial F1-atpase, Atp Synthase Beta Chain, Chain D, domain 3"/>
    <property type="match status" value="1"/>
</dbReference>
<name>A0ABY1LSD7_9BACL</name>
<keyword evidence="10 11" id="KW-0066">ATP synthesis</keyword>
<feature type="domain" description="AAA+ ATPase" evidence="12">
    <location>
        <begin position="144"/>
        <end position="330"/>
    </location>
</feature>
<evidence type="ECO:0000256" key="11">
    <source>
        <dbReference type="HAMAP-Rule" id="MF_01347"/>
    </source>
</evidence>
<dbReference type="Gene3D" id="2.40.10.170">
    <property type="match status" value="1"/>
</dbReference>
<dbReference type="SUPFAM" id="SSF47917">
    <property type="entry name" value="C-terminal domain of alpha and beta subunits of F1 ATP synthase"/>
    <property type="match status" value="1"/>
</dbReference>
<dbReference type="InterPro" id="IPR003593">
    <property type="entry name" value="AAA+_ATPase"/>
</dbReference>
<keyword evidence="3 11" id="KW-0813">Transport</keyword>
<dbReference type="EC" id="7.1.2.2" evidence="11"/>
<dbReference type="GeneID" id="43346699"/>
<comment type="caution">
    <text evidence="13">The sequence shown here is derived from an EMBL/GenBank/DDBJ whole genome shotgun (WGS) entry which is preliminary data.</text>
</comment>
<gene>
    <name evidence="11" type="primary">atpD</name>
    <name evidence="13" type="ORF">SAMN02744124_00356</name>
</gene>
<dbReference type="Gene3D" id="3.40.50.300">
    <property type="entry name" value="P-loop containing nucleotide triphosphate hydrolases"/>
    <property type="match status" value="1"/>
</dbReference>
<dbReference type="CDD" id="cd18115">
    <property type="entry name" value="ATP-synt_F1_beta_N"/>
    <property type="match status" value="1"/>
</dbReference>
<evidence type="ECO:0000256" key="2">
    <source>
        <dbReference type="ARBA" id="ARBA00008936"/>
    </source>
</evidence>
<dbReference type="Pfam" id="PF22919">
    <property type="entry name" value="ATP-synt_VA_C"/>
    <property type="match status" value="1"/>
</dbReference>
<dbReference type="SMART" id="SM00382">
    <property type="entry name" value="AAA"/>
    <property type="match status" value="1"/>
</dbReference>
<keyword evidence="7 11" id="KW-0406">Ion transport</keyword>
<dbReference type="InterPro" id="IPR000194">
    <property type="entry name" value="ATPase_F1/V1/A1_a/bsu_nucl-bd"/>
</dbReference>
<dbReference type="InterPro" id="IPR024034">
    <property type="entry name" value="ATPase_F1/V1_b/a_C"/>
</dbReference>
<keyword evidence="11" id="KW-0375">Hydrogen ion transport</keyword>
<keyword evidence="8 11" id="KW-0472">Membrane</keyword>
<protein>
    <recommendedName>
        <fullName evidence="11">ATP synthase subunit beta</fullName>
        <ecNumber evidence="11">7.1.2.2</ecNumber>
    </recommendedName>
    <alternativeName>
        <fullName evidence="11">ATP synthase F1 sector subunit beta</fullName>
    </alternativeName>
    <alternativeName>
        <fullName evidence="11">F-ATPase subunit beta</fullName>
    </alternativeName>
</protein>
<keyword evidence="11" id="KW-1003">Cell membrane</keyword>
<evidence type="ECO:0000256" key="9">
    <source>
        <dbReference type="ARBA" id="ARBA00023196"/>
    </source>
</evidence>
<feature type="binding site" evidence="11">
    <location>
        <begin position="152"/>
        <end position="159"/>
    </location>
    <ligand>
        <name>ATP</name>
        <dbReference type="ChEBI" id="CHEBI:30616"/>
    </ligand>
</feature>
<dbReference type="EMBL" id="FXAE01000002">
    <property type="protein sequence ID" value="SME94398.1"/>
    <property type="molecule type" value="Genomic_DNA"/>
</dbReference>
<dbReference type="NCBIfam" id="TIGR01039">
    <property type="entry name" value="atpD"/>
    <property type="match status" value="1"/>
</dbReference>
<evidence type="ECO:0000256" key="7">
    <source>
        <dbReference type="ARBA" id="ARBA00023065"/>
    </source>
</evidence>
<proteinExistence type="inferred from homology"/>
<comment type="catalytic activity">
    <reaction evidence="11">
        <text>ATP + H2O + 4 H(+)(in) = ADP + phosphate + 5 H(+)(out)</text>
        <dbReference type="Rhea" id="RHEA:57720"/>
        <dbReference type="ChEBI" id="CHEBI:15377"/>
        <dbReference type="ChEBI" id="CHEBI:15378"/>
        <dbReference type="ChEBI" id="CHEBI:30616"/>
        <dbReference type="ChEBI" id="CHEBI:43474"/>
        <dbReference type="ChEBI" id="CHEBI:456216"/>
        <dbReference type="EC" id="7.1.2.2"/>
    </reaction>
</comment>
<evidence type="ECO:0000256" key="3">
    <source>
        <dbReference type="ARBA" id="ARBA00022448"/>
    </source>
</evidence>
<dbReference type="InterPro" id="IPR055190">
    <property type="entry name" value="ATP-synt_VA_C"/>
</dbReference>
<keyword evidence="9 11" id="KW-0139">CF(1)</keyword>
<dbReference type="PANTHER" id="PTHR15184">
    <property type="entry name" value="ATP SYNTHASE"/>
    <property type="match status" value="1"/>
</dbReference>
<dbReference type="InterPro" id="IPR050053">
    <property type="entry name" value="ATPase_alpha/beta_chains"/>
</dbReference>
<dbReference type="Pfam" id="PF02874">
    <property type="entry name" value="ATP-synt_ab_N"/>
    <property type="match status" value="1"/>
</dbReference>
<dbReference type="CDD" id="cd18110">
    <property type="entry name" value="ATP-synt_F1_beta_C"/>
    <property type="match status" value="1"/>
</dbReference>
<dbReference type="HAMAP" id="MF_01347">
    <property type="entry name" value="ATP_synth_beta_bact"/>
    <property type="match status" value="1"/>
</dbReference>